<keyword evidence="8 16" id="KW-0067">ATP-binding</keyword>
<feature type="domain" description="EGF-like" evidence="19">
    <location>
        <begin position="376"/>
        <end position="413"/>
    </location>
</feature>
<keyword evidence="15" id="KW-0245">EGF-like domain</keyword>
<evidence type="ECO:0000256" key="13">
    <source>
        <dbReference type="ARBA" id="ARBA00047558"/>
    </source>
</evidence>
<dbReference type="CDD" id="cd14066">
    <property type="entry name" value="STKc_IRAK"/>
    <property type="match status" value="1"/>
</dbReference>
<keyword evidence="2" id="KW-0723">Serine/threonine-protein kinase</keyword>
<dbReference type="SUPFAM" id="SSF56112">
    <property type="entry name" value="Protein kinase-like (PK-like)"/>
    <property type="match status" value="1"/>
</dbReference>
<organism evidence="20 21">
    <name type="scientific">Kalanchoe fedtschenkoi</name>
    <name type="common">Lavender scallops</name>
    <name type="synonym">South American air plant</name>
    <dbReference type="NCBI Taxonomy" id="63787"/>
    <lineage>
        <taxon>Eukaryota</taxon>
        <taxon>Viridiplantae</taxon>
        <taxon>Streptophyta</taxon>
        <taxon>Embryophyta</taxon>
        <taxon>Tracheophyta</taxon>
        <taxon>Spermatophyta</taxon>
        <taxon>Magnoliopsida</taxon>
        <taxon>eudicotyledons</taxon>
        <taxon>Gunneridae</taxon>
        <taxon>Pentapetalae</taxon>
        <taxon>Saxifragales</taxon>
        <taxon>Crassulaceae</taxon>
        <taxon>Kalanchoe</taxon>
    </lineage>
</organism>
<dbReference type="PANTHER" id="PTHR27005:SF283">
    <property type="entry name" value="OS02G0633066 PROTEIN"/>
    <property type="match status" value="1"/>
</dbReference>
<evidence type="ECO:0000256" key="4">
    <source>
        <dbReference type="ARBA" id="ARBA00022692"/>
    </source>
</evidence>
<dbReference type="SMART" id="SM00179">
    <property type="entry name" value="EGF_CA"/>
    <property type="match status" value="1"/>
</dbReference>
<dbReference type="GO" id="GO:0007166">
    <property type="term" value="P:cell surface receptor signaling pathway"/>
    <property type="evidence" value="ECO:0007669"/>
    <property type="project" value="InterPro"/>
</dbReference>
<feature type="binding site" evidence="16">
    <location>
        <position position="531"/>
    </location>
    <ligand>
        <name>ATP</name>
        <dbReference type="ChEBI" id="CHEBI:30616"/>
    </ligand>
</feature>
<evidence type="ECO:0000256" key="17">
    <source>
        <dbReference type="SAM" id="Phobius"/>
    </source>
</evidence>
<evidence type="ECO:0000256" key="6">
    <source>
        <dbReference type="ARBA" id="ARBA00022741"/>
    </source>
</evidence>
<keyword evidence="3" id="KW-0808">Transferase</keyword>
<dbReference type="InterPro" id="IPR025287">
    <property type="entry name" value="WAK_GUB"/>
</dbReference>
<dbReference type="GO" id="GO:0004674">
    <property type="term" value="F:protein serine/threonine kinase activity"/>
    <property type="evidence" value="ECO:0007669"/>
    <property type="project" value="UniProtKB-KW"/>
</dbReference>
<comment type="catalytic activity">
    <reaction evidence="13">
        <text>L-seryl-[protein] + ATP = O-phospho-L-seryl-[protein] + ADP + H(+)</text>
        <dbReference type="Rhea" id="RHEA:17989"/>
        <dbReference type="Rhea" id="RHEA-COMP:9863"/>
        <dbReference type="Rhea" id="RHEA-COMP:11604"/>
        <dbReference type="ChEBI" id="CHEBI:15378"/>
        <dbReference type="ChEBI" id="CHEBI:29999"/>
        <dbReference type="ChEBI" id="CHEBI:30616"/>
        <dbReference type="ChEBI" id="CHEBI:83421"/>
        <dbReference type="ChEBI" id="CHEBI:456216"/>
    </reaction>
</comment>
<evidence type="ECO:0000256" key="9">
    <source>
        <dbReference type="ARBA" id="ARBA00022989"/>
    </source>
</evidence>
<dbReference type="InterPro" id="IPR000742">
    <property type="entry name" value="EGF"/>
</dbReference>
<comment type="caution">
    <text evidence="15">Lacks conserved residue(s) required for the propagation of feature annotation.</text>
</comment>
<dbReference type="PROSITE" id="PS50026">
    <property type="entry name" value="EGF_3"/>
    <property type="match status" value="1"/>
</dbReference>
<name>A0A7N0UTW9_KALFE</name>
<dbReference type="PROSITE" id="PS50011">
    <property type="entry name" value="PROTEIN_KINASE_DOM"/>
    <property type="match status" value="1"/>
</dbReference>
<dbReference type="GO" id="GO:0005886">
    <property type="term" value="C:plasma membrane"/>
    <property type="evidence" value="ECO:0007669"/>
    <property type="project" value="TreeGrafter"/>
</dbReference>
<evidence type="ECO:0000313" key="21">
    <source>
        <dbReference type="Proteomes" id="UP000594263"/>
    </source>
</evidence>
<sequence>MSKDTPSMKIAAGRRLNPTTSNWHKLQLFLNDDFDVSISKTNSKSRGRICSWNISHSCEEVLRTKKISIISFRVMLRPAALSLVFLCTLVKAASSGSGARQGCREKCGDISVFYPFGIGDRGCFKEPEHELFCDETYDPPALLLGLADGSSSSTTQVLNVSLSGQLTITSWVAFECYKKTGASSNQFNNLNTVLGKTYAFSDVRNMFISVGCDTRAFLKDPVNGAIQSGCVSFCGDPLSVRNGSCSGVGCCETSIPKNLKALRVDTGSYSNHTETWDFNPCSYAFVADQTWFEFSSSNLKNFTSQTGFSFGNRSSTPVAVDWVAGTEACQQAQQNTTAFSCGQNSFCSDSIEVPGHRCFCNDGYQGNPYLPDGCQDIDECSDPDNSPCEGVCNNTPGGYFCACPAGTIGDNNNDRVRCRPDDKKFPVLQFSSGLGVGVLCMLIAIYWTCWGLQKRKMMKLKEKFFEKNGGFLLQQQLLMRDPKMEVAWIFTKGELEKATDNYAESRVLGRGGYGTVYKGILPKGRVVAIKKSKTMDQNQIDQFINEVVVLSQINHSNVVKLLGCCLETEVPLLVYELVNNGTLYDHVHRRDMSFPWGCRLRIAAETAGALAYLHSAASPPIIHRDIKSTNILLDKNLRAKVSDFGASRLVPIDQSQLITLVQGTLGYLDPEYFLTSQLTEKSDVYSFGVVLVELLTGMKVVSFERPEEQRNLAMHFVSSMKRNQLNAVLDKDIIRDETMQQVHGVANVAMKCLKMDADERPTMKEVVLELQRLSQLKEHPWAQESDLATCLLRQPSNGLNSYTLRCDTMADQELFELALGR</sequence>
<dbReference type="Pfam" id="PF00069">
    <property type="entry name" value="Pkinase"/>
    <property type="match status" value="1"/>
</dbReference>
<evidence type="ECO:0000256" key="12">
    <source>
        <dbReference type="ARBA" id="ARBA00023180"/>
    </source>
</evidence>
<comment type="subcellular location">
    <subcellularLocation>
        <location evidence="1">Membrane</location>
        <topology evidence="1">Single-pass type I membrane protein</topology>
    </subcellularLocation>
</comment>
<dbReference type="PROSITE" id="PS00107">
    <property type="entry name" value="PROTEIN_KINASE_ATP"/>
    <property type="match status" value="1"/>
</dbReference>
<comment type="catalytic activity">
    <reaction evidence="14">
        <text>L-threonyl-[protein] + ATP = O-phospho-L-threonyl-[protein] + ADP + H(+)</text>
        <dbReference type="Rhea" id="RHEA:46608"/>
        <dbReference type="Rhea" id="RHEA-COMP:11060"/>
        <dbReference type="Rhea" id="RHEA-COMP:11605"/>
        <dbReference type="ChEBI" id="CHEBI:15378"/>
        <dbReference type="ChEBI" id="CHEBI:30013"/>
        <dbReference type="ChEBI" id="CHEBI:30616"/>
        <dbReference type="ChEBI" id="CHEBI:61977"/>
        <dbReference type="ChEBI" id="CHEBI:456216"/>
    </reaction>
</comment>
<dbReference type="AlphaFoldDB" id="A0A7N0UTW9"/>
<evidence type="ECO:0000259" key="19">
    <source>
        <dbReference type="PROSITE" id="PS50026"/>
    </source>
</evidence>
<dbReference type="SUPFAM" id="SSF57196">
    <property type="entry name" value="EGF/Laminin"/>
    <property type="match status" value="1"/>
</dbReference>
<evidence type="ECO:0000256" key="11">
    <source>
        <dbReference type="ARBA" id="ARBA00023157"/>
    </source>
</evidence>
<dbReference type="PROSITE" id="PS01187">
    <property type="entry name" value="EGF_CA"/>
    <property type="match status" value="1"/>
</dbReference>
<keyword evidence="12" id="KW-0325">Glycoprotein</keyword>
<dbReference type="InterPro" id="IPR000152">
    <property type="entry name" value="EGF-type_Asp/Asn_hydroxyl_site"/>
</dbReference>
<dbReference type="Gramene" id="Kaladp0082s0036.1.v1.1">
    <property type="protein sequence ID" value="Kaladp0082s0036.1.v1.1"/>
    <property type="gene ID" value="Kaladp0082s0036.v1.1"/>
</dbReference>
<evidence type="ECO:0000256" key="10">
    <source>
        <dbReference type="ARBA" id="ARBA00023136"/>
    </source>
</evidence>
<keyword evidence="11" id="KW-1015">Disulfide bond</keyword>
<keyword evidence="4 17" id="KW-0812">Transmembrane</keyword>
<proteinExistence type="predicted"/>
<dbReference type="Pfam" id="PF13947">
    <property type="entry name" value="GUB_WAK_bind"/>
    <property type="match status" value="1"/>
</dbReference>
<dbReference type="InterPro" id="IPR008271">
    <property type="entry name" value="Ser/Thr_kinase_AS"/>
</dbReference>
<dbReference type="GO" id="GO:0030247">
    <property type="term" value="F:polysaccharide binding"/>
    <property type="evidence" value="ECO:0007669"/>
    <property type="project" value="InterPro"/>
</dbReference>
<evidence type="ECO:0000256" key="14">
    <source>
        <dbReference type="ARBA" id="ARBA00047951"/>
    </source>
</evidence>
<feature type="transmembrane region" description="Helical" evidence="17">
    <location>
        <begin position="427"/>
        <end position="449"/>
    </location>
</feature>
<evidence type="ECO:0000256" key="7">
    <source>
        <dbReference type="ARBA" id="ARBA00022777"/>
    </source>
</evidence>
<dbReference type="InterPro" id="IPR017441">
    <property type="entry name" value="Protein_kinase_ATP_BS"/>
</dbReference>
<dbReference type="InterPro" id="IPR018097">
    <property type="entry name" value="EGF_Ca-bd_CS"/>
</dbReference>
<dbReference type="InterPro" id="IPR001881">
    <property type="entry name" value="EGF-like_Ca-bd_dom"/>
</dbReference>
<dbReference type="SMART" id="SM00181">
    <property type="entry name" value="EGF"/>
    <property type="match status" value="2"/>
</dbReference>
<evidence type="ECO:0000259" key="18">
    <source>
        <dbReference type="PROSITE" id="PS50011"/>
    </source>
</evidence>
<protein>
    <submittedName>
        <fullName evidence="20">Uncharacterized protein</fullName>
    </submittedName>
</protein>
<dbReference type="FunFam" id="3.30.200.20:FF:000043">
    <property type="entry name" value="Wall-associated receptor kinase 2"/>
    <property type="match status" value="1"/>
</dbReference>
<evidence type="ECO:0000256" key="2">
    <source>
        <dbReference type="ARBA" id="ARBA00022527"/>
    </source>
</evidence>
<dbReference type="CDD" id="cd00054">
    <property type="entry name" value="EGF_CA"/>
    <property type="match status" value="1"/>
</dbReference>
<keyword evidence="10 17" id="KW-0472">Membrane</keyword>
<dbReference type="OMA" id="MEVAWIF"/>
<dbReference type="FunFam" id="1.10.510.10:FF:000084">
    <property type="entry name" value="Wall-associated receptor kinase 2"/>
    <property type="match status" value="1"/>
</dbReference>
<evidence type="ECO:0000256" key="16">
    <source>
        <dbReference type="PROSITE-ProRule" id="PRU10141"/>
    </source>
</evidence>
<evidence type="ECO:0000256" key="3">
    <source>
        <dbReference type="ARBA" id="ARBA00022679"/>
    </source>
</evidence>
<dbReference type="PROSITE" id="PS00108">
    <property type="entry name" value="PROTEIN_KINASE_ST"/>
    <property type="match status" value="1"/>
</dbReference>
<feature type="domain" description="Protein kinase" evidence="18">
    <location>
        <begin position="502"/>
        <end position="782"/>
    </location>
</feature>
<dbReference type="Gene3D" id="2.10.25.10">
    <property type="entry name" value="Laminin"/>
    <property type="match status" value="1"/>
</dbReference>
<dbReference type="InterPro" id="IPR011009">
    <property type="entry name" value="Kinase-like_dom_sf"/>
</dbReference>
<keyword evidence="9 17" id="KW-1133">Transmembrane helix</keyword>
<dbReference type="PANTHER" id="PTHR27005">
    <property type="entry name" value="WALL-ASSOCIATED RECEPTOR KINASE-LIKE 21"/>
    <property type="match status" value="1"/>
</dbReference>
<dbReference type="Gene3D" id="3.30.200.20">
    <property type="entry name" value="Phosphorylase Kinase, domain 1"/>
    <property type="match status" value="1"/>
</dbReference>
<evidence type="ECO:0000256" key="1">
    <source>
        <dbReference type="ARBA" id="ARBA00004479"/>
    </source>
</evidence>
<reference evidence="20" key="1">
    <citation type="submission" date="2021-01" db="UniProtKB">
        <authorList>
            <consortium name="EnsemblPlants"/>
        </authorList>
    </citation>
    <scope>IDENTIFICATION</scope>
</reference>
<keyword evidence="21" id="KW-1185">Reference proteome</keyword>
<dbReference type="InterPro" id="IPR045274">
    <property type="entry name" value="WAK-like"/>
</dbReference>
<evidence type="ECO:0000256" key="5">
    <source>
        <dbReference type="ARBA" id="ARBA00022729"/>
    </source>
</evidence>
<keyword evidence="5" id="KW-0732">Signal</keyword>
<evidence type="ECO:0000256" key="8">
    <source>
        <dbReference type="ARBA" id="ARBA00022840"/>
    </source>
</evidence>
<dbReference type="PROSITE" id="PS00010">
    <property type="entry name" value="ASX_HYDROXYL"/>
    <property type="match status" value="1"/>
</dbReference>
<dbReference type="EnsemblPlants" id="Kaladp0082s0036.1.v1.1">
    <property type="protein sequence ID" value="Kaladp0082s0036.1.v1.1"/>
    <property type="gene ID" value="Kaladp0082s0036.v1.1"/>
</dbReference>
<dbReference type="Gene3D" id="1.10.510.10">
    <property type="entry name" value="Transferase(Phosphotransferase) domain 1"/>
    <property type="match status" value="1"/>
</dbReference>
<evidence type="ECO:0000313" key="20">
    <source>
        <dbReference type="EnsemblPlants" id="Kaladp0082s0036.1.v1.1"/>
    </source>
</evidence>
<evidence type="ECO:0000256" key="15">
    <source>
        <dbReference type="PROSITE-ProRule" id="PRU00076"/>
    </source>
</evidence>
<dbReference type="GO" id="GO:0005509">
    <property type="term" value="F:calcium ion binding"/>
    <property type="evidence" value="ECO:0007669"/>
    <property type="project" value="InterPro"/>
</dbReference>
<accession>A0A7N0UTW9</accession>
<dbReference type="SMART" id="SM00220">
    <property type="entry name" value="S_TKc"/>
    <property type="match status" value="1"/>
</dbReference>
<dbReference type="GO" id="GO:0005524">
    <property type="term" value="F:ATP binding"/>
    <property type="evidence" value="ECO:0007669"/>
    <property type="project" value="UniProtKB-UniRule"/>
</dbReference>
<dbReference type="FunFam" id="2.10.25.10:FF:000628">
    <property type="entry name" value="Wall-associated receptor kinase 2"/>
    <property type="match status" value="1"/>
</dbReference>
<dbReference type="InterPro" id="IPR000719">
    <property type="entry name" value="Prot_kinase_dom"/>
</dbReference>
<dbReference type="Proteomes" id="UP000594263">
    <property type="component" value="Unplaced"/>
</dbReference>
<keyword evidence="6 16" id="KW-0547">Nucleotide-binding</keyword>
<keyword evidence="7" id="KW-0418">Kinase</keyword>